<evidence type="ECO:0000259" key="4">
    <source>
        <dbReference type="Pfam" id="PF15420"/>
    </source>
</evidence>
<sequence length="500" mass="51553">MNRATKSAAEKGIARRSDRAGAPATVSTSNGGSRVDAHRAHADVRHRRSWARIGRGGRLPRPRVGTTLAAGAGVLASLSPGLLPRTSGAQAILTGLLVAMALGVTGVVRFVLRRKGFDTDAQFAAYRGPLLALTVVLIVAAVAQAGHWQNGLRAAMGTPPIGPGYWVRCGVGAALLAGLGLGLARSVGRVLRRLGAARGVAVTVAAAVLGGAIVAPTVAEWRCGVYAAANATVDPTVTPPVASGRSGTAASAVSWTSLGSQGRRFVADGPDGPIRVYVGLESAPDLEARVALALAELERSGGFRRGNIVVTVPTGSGWIDADAAAGFTERFGDDVALVGLQYSFAPSWATFVFGREEATASARALFTAIERRLAGSARPPRLFVYGQSLGALGGSALFTDDADQDRRTCAALWAGPPAGDVHHGRATILANSSDPVVHWSPSLLWRAPDLDDVRVDAPIPAWLPVLSFVQTTADLLSALDAPTGHGHRYGTDQGTSMGDC</sequence>
<reference evidence="5 6" key="1">
    <citation type="submission" date="2024-06" db="EMBL/GenBank/DDBJ databases">
        <title>The Natural Products Discovery Center: Release of the First 8490 Sequenced Strains for Exploring Actinobacteria Biosynthetic Diversity.</title>
        <authorList>
            <person name="Kalkreuter E."/>
            <person name="Kautsar S.A."/>
            <person name="Yang D."/>
            <person name="Bader C.D."/>
            <person name="Teijaro C.N."/>
            <person name="Fluegel L."/>
            <person name="Davis C.M."/>
            <person name="Simpson J.R."/>
            <person name="Lauterbach L."/>
            <person name="Steele A.D."/>
            <person name="Gui C."/>
            <person name="Meng S."/>
            <person name="Li G."/>
            <person name="Viehrig K."/>
            <person name="Ye F."/>
            <person name="Su P."/>
            <person name="Kiefer A.F."/>
            <person name="Nichols A."/>
            <person name="Cepeda A.J."/>
            <person name="Yan W."/>
            <person name="Fan B."/>
            <person name="Jiang Y."/>
            <person name="Adhikari A."/>
            <person name="Zheng C.-J."/>
            <person name="Schuster L."/>
            <person name="Cowan T.M."/>
            <person name="Smanski M.J."/>
            <person name="Chevrette M.G."/>
            <person name="De Carvalho L.P.S."/>
            <person name="Shen B."/>
        </authorList>
    </citation>
    <scope>NUCLEOTIDE SEQUENCE [LARGE SCALE GENOMIC DNA]</scope>
    <source>
        <strain evidence="5 6">NPDC050403</strain>
    </source>
</reference>
<dbReference type="Pfam" id="PF10081">
    <property type="entry name" value="Abhydrolase_9"/>
    <property type="match status" value="2"/>
</dbReference>
<keyword evidence="2" id="KW-0812">Transmembrane</keyword>
<feature type="domain" description="Alpha/beta-hydrolase catalytic" evidence="3">
    <location>
        <begin position="424"/>
        <end position="492"/>
    </location>
</feature>
<keyword evidence="6" id="KW-1185">Reference proteome</keyword>
<feature type="region of interest" description="Disordered" evidence="1">
    <location>
        <begin position="1"/>
        <end position="41"/>
    </location>
</feature>
<evidence type="ECO:0000256" key="1">
    <source>
        <dbReference type="SAM" id="MobiDB-lite"/>
    </source>
</evidence>
<feature type="transmembrane region" description="Helical" evidence="2">
    <location>
        <begin position="165"/>
        <end position="184"/>
    </location>
</feature>
<feature type="domain" description="Alpha/beta-hydrolase N-terminal" evidence="4">
    <location>
        <begin position="78"/>
        <end position="270"/>
    </location>
</feature>
<name>A0ABV3FZL2_9NOCA</name>
<evidence type="ECO:0000313" key="5">
    <source>
        <dbReference type="EMBL" id="MEV0710872.1"/>
    </source>
</evidence>
<feature type="compositionally biased region" description="Basic and acidic residues" evidence="1">
    <location>
        <begin position="8"/>
        <end position="19"/>
    </location>
</feature>
<evidence type="ECO:0000259" key="3">
    <source>
        <dbReference type="Pfam" id="PF10081"/>
    </source>
</evidence>
<dbReference type="Pfam" id="PF15420">
    <property type="entry name" value="Abhydrolase_9_N"/>
    <property type="match status" value="1"/>
</dbReference>
<accession>A0ABV3FZL2</accession>
<dbReference type="Proteomes" id="UP001551695">
    <property type="component" value="Unassembled WGS sequence"/>
</dbReference>
<feature type="domain" description="Alpha/beta-hydrolase catalytic" evidence="3">
    <location>
        <begin position="274"/>
        <end position="420"/>
    </location>
</feature>
<feature type="transmembrane region" description="Helical" evidence="2">
    <location>
        <begin position="89"/>
        <end position="112"/>
    </location>
</feature>
<keyword evidence="2" id="KW-1133">Transmembrane helix</keyword>
<dbReference type="EMBL" id="JBFAKC010000012">
    <property type="protein sequence ID" value="MEV0710872.1"/>
    <property type="molecule type" value="Genomic_DNA"/>
</dbReference>
<organism evidence="5 6">
    <name type="scientific">Nocardia aurea</name>
    <dbReference type="NCBI Taxonomy" id="2144174"/>
    <lineage>
        <taxon>Bacteria</taxon>
        <taxon>Bacillati</taxon>
        <taxon>Actinomycetota</taxon>
        <taxon>Actinomycetes</taxon>
        <taxon>Mycobacteriales</taxon>
        <taxon>Nocardiaceae</taxon>
        <taxon>Nocardia</taxon>
    </lineage>
</organism>
<evidence type="ECO:0000313" key="6">
    <source>
        <dbReference type="Proteomes" id="UP001551695"/>
    </source>
</evidence>
<gene>
    <name evidence="5" type="ORF">AB0I48_25225</name>
</gene>
<feature type="transmembrane region" description="Helical" evidence="2">
    <location>
        <begin position="196"/>
        <end position="215"/>
    </location>
</feature>
<proteinExistence type="predicted"/>
<dbReference type="RefSeq" id="WP_357786965.1">
    <property type="nucleotide sequence ID" value="NZ_JBFAKC010000012.1"/>
</dbReference>
<comment type="caution">
    <text evidence="5">The sequence shown here is derived from an EMBL/GenBank/DDBJ whole genome shotgun (WGS) entry which is preliminary data.</text>
</comment>
<feature type="transmembrane region" description="Helical" evidence="2">
    <location>
        <begin position="124"/>
        <end position="145"/>
    </location>
</feature>
<evidence type="ECO:0000256" key="2">
    <source>
        <dbReference type="SAM" id="Phobius"/>
    </source>
</evidence>
<keyword evidence="2" id="KW-0472">Membrane</keyword>
<protein>
    <submittedName>
        <fullName evidence="5">Alpha/beta-hydrolase family protein</fullName>
    </submittedName>
</protein>
<feature type="transmembrane region" description="Helical" evidence="2">
    <location>
        <begin position="64"/>
        <end position="83"/>
    </location>
</feature>
<dbReference type="InterPro" id="IPR027788">
    <property type="entry name" value="Alpha/beta-hydrolase_N_dom"/>
</dbReference>
<dbReference type="InterPro" id="IPR027787">
    <property type="entry name" value="Alpha/beta-hydrolase_catalytic"/>
</dbReference>